<name>A0A161YGH6_9CELL</name>
<dbReference type="PATRIC" id="fig|43678.3.peg.2373"/>
<dbReference type="STRING" id="43678.OJAG_22720"/>
<organism evidence="4 5">
    <name type="scientific">Oerskovia enterophila</name>
    <dbReference type="NCBI Taxonomy" id="43678"/>
    <lineage>
        <taxon>Bacteria</taxon>
        <taxon>Bacillati</taxon>
        <taxon>Actinomycetota</taxon>
        <taxon>Actinomycetes</taxon>
        <taxon>Micrococcales</taxon>
        <taxon>Cellulomonadaceae</taxon>
        <taxon>Oerskovia</taxon>
    </lineage>
</organism>
<sequence length="169" mass="17718">MAPGRIRDGVALTNALAAGAPDAATEHLRVGGVDFREIADDDVEQVVALWDECGLVRPWNDAHRDVADARANPTSTVLVAHGEGGAVVATALAGYEGHRGWIYYVAVAPALRGAGLGRDAVVAAEAWLVAAGARKVRLMVRTTNAPVLGFYEQLGYSDAECTVLGRDLV</sequence>
<gene>
    <name evidence="4" type="primary">ypeA</name>
    <name evidence="4" type="ORF">OJAG_22720</name>
</gene>
<comment type="caution">
    <text evidence="4">The sequence shown here is derived from an EMBL/GenBank/DDBJ whole genome shotgun (WGS) entry which is preliminary data.</text>
</comment>
<dbReference type="EMBL" id="LRIE01000074">
    <property type="protein sequence ID" value="KZM35108.1"/>
    <property type="molecule type" value="Genomic_DNA"/>
</dbReference>
<dbReference type="InterPro" id="IPR000182">
    <property type="entry name" value="GNAT_dom"/>
</dbReference>
<dbReference type="PROSITE" id="PS51186">
    <property type="entry name" value="GNAT"/>
    <property type="match status" value="1"/>
</dbReference>
<dbReference type="CDD" id="cd04301">
    <property type="entry name" value="NAT_SF"/>
    <property type="match status" value="1"/>
</dbReference>
<accession>A0A161YGH6</accession>
<evidence type="ECO:0000256" key="1">
    <source>
        <dbReference type="ARBA" id="ARBA00022679"/>
    </source>
</evidence>
<dbReference type="NCBIfam" id="NF002959">
    <property type="entry name" value="PRK03624.1"/>
    <property type="match status" value="1"/>
</dbReference>
<dbReference type="SUPFAM" id="SSF55729">
    <property type="entry name" value="Acyl-CoA N-acyltransferases (Nat)"/>
    <property type="match status" value="1"/>
</dbReference>
<evidence type="ECO:0000256" key="2">
    <source>
        <dbReference type="ARBA" id="ARBA00023315"/>
    </source>
</evidence>
<keyword evidence="2 4" id="KW-0012">Acyltransferase</keyword>
<evidence type="ECO:0000259" key="3">
    <source>
        <dbReference type="PROSITE" id="PS51186"/>
    </source>
</evidence>
<feature type="domain" description="N-acetyltransferase" evidence="3">
    <location>
        <begin position="33"/>
        <end position="169"/>
    </location>
</feature>
<evidence type="ECO:0000313" key="4">
    <source>
        <dbReference type="EMBL" id="KZM35108.1"/>
    </source>
</evidence>
<evidence type="ECO:0000313" key="5">
    <source>
        <dbReference type="Proteomes" id="UP000076447"/>
    </source>
</evidence>
<dbReference type="RefSeq" id="WP_082849002.1">
    <property type="nucleotide sequence ID" value="NZ_LRIE01000074.1"/>
</dbReference>
<dbReference type="PANTHER" id="PTHR43072:SF51">
    <property type="entry name" value="ABC SUPERFAMILY TRANSPORT PROTEIN"/>
    <property type="match status" value="1"/>
</dbReference>
<reference evidence="4 5" key="1">
    <citation type="submission" date="2016-01" db="EMBL/GenBank/DDBJ databases">
        <title>Genome sequence of Oerskovia enterophila VJag, an agar and cellulose degrading bacterium.</title>
        <authorList>
            <person name="Poehlein A."/>
            <person name="Jag V."/>
            <person name="Bengelsdorf F."/>
            <person name="Duerre P."/>
            <person name="Daniel R."/>
        </authorList>
    </citation>
    <scope>NUCLEOTIDE SEQUENCE [LARGE SCALE GENOMIC DNA]</scope>
    <source>
        <strain evidence="4 5">VJag</strain>
    </source>
</reference>
<dbReference type="Proteomes" id="UP000076447">
    <property type="component" value="Unassembled WGS sequence"/>
</dbReference>
<dbReference type="InterPro" id="IPR016181">
    <property type="entry name" value="Acyl_CoA_acyltransferase"/>
</dbReference>
<protein>
    <submittedName>
        <fullName evidence="4">Acetyltransferase YpeA</fullName>
        <ecNumber evidence="4">2.3.1.-</ecNumber>
    </submittedName>
</protein>
<dbReference type="Pfam" id="PF00583">
    <property type="entry name" value="Acetyltransf_1"/>
    <property type="match status" value="1"/>
</dbReference>
<dbReference type="Gene3D" id="3.40.630.30">
    <property type="match status" value="1"/>
</dbReference>
<dbReference type="OrthoDB" id="1821130at2"/>
<dbReference type="GO" id="GO:0016747">
    <property type="term" value="F:acyltransferase activity, transferring groups other than amino-acyl groups"/>
    <property type="evidence" value="ECO:0007669"/>
    <property type="project" value="InterPro"/>
</dbReference>
<dbReference type="AlphaFoldDB" id="A0A161YGH6"/>
<proteinExistence type="predicted"/>
<dbReference type="PANTHER" id="PTHR43072">
    <property type="entry name" value="N-ACETYLTRANSFERASE"/>
    <property type="match status" value="1"/>
</dbReference>
<dbReference type="EC" id="2.3.1.-" evidence="4"/>
<keyword evidence="1 4" id="KW-0808">Transferase</keyword>